<protein>
    <recommendedName>
        <fullName evidence="4">coproporphyrinogen oxidase</fullName>
        <ecNumber evidence="4">1.3.3.3</ecNumber>
    </recommendedName>
</protein>
<comment type="subunit">
    <text evidence="3">Homodimer.</text>
</comment>
<proteinExistence type="inferred from homology"/>
<name>A0A5B8XPD9_9DELT</name>
<dbReference type="PANTHER" id="PTHR10755:SF0">
    <property type="entry name" value="OXYGEN-DEPENDENT COPROPORPHYRINOGEN-III OXIDASE, MITOCHONDRIAL"/>
    <property type="match status" value="1"/>
</dbReference>
<dbReference type="GO" id="GO:0006782">
    <property type="term" value="P:protoporphyrinogen IX biosynthetic process"/>
    <property type="evidence" value="ECO:0007669"/>
    <property type="project" value="TreeGrafter"/>
</dbReference>
<dbReference type="RefSeq" id="WP_146958493.1">
    <property type="nucleotide sequence ID" value="NZ_CP042467.1"/>
</dbReference>
<keyword evidence="6" id="KW-0627">Porphyrin biosynthesis</keyword>
<dbReference type="GO" id="GO:0004109">
    <property type="term" value="F:coproporphyrinogen oxidase activity"/>
    <property type="evidence" value="ECO:0007669"/>
    <property type="project" value="UniProtKB-EC"/>
</dbReference>
<evidence type="ECO:0000256" key="2">
    <source>
        <dbReference type="ARBA" id="ARBA00010644"/>
    </source>
</evidence>
<gene>
    <name evidence="7" type="ORF">FRD01_06045</name>
</gene>
<keyword evidence="8" id="KW-1185">Reference proteome</keyword>
<dbReference type="EC" id="1.3.3.3" evidence="4"/>
<evidence type="ECO:0000256" key="3">
    <source>
        <dbReference type="ARBA" id="ARBA00011738"/>
    </source>
</evidence>
<evidence type="ECO:0000256" key="5">
    <source>
        <dbReference type="ARBA" id="ARBA00023002"/>
    </source>
</evidence>
<evidence type="ECO:0000256" key="6">
    <source>
        <dbReference type="ARBA" id="ARBA00023244"/>
    </source>
</evidence>
<comment type="pathway">
    <text evidence="1">Porphyrin-containing compound metabolism; protoporphyrin-IX biosynthesis; protoporphyrinogen-IX from coproporphyrinogen-III (O2 route): step 1/1.</text>
</comment>
<sequence length="344" mass="38601">MQSLPNGATTPSTTEGQSALELVLSLQHAFEQKLPSIQDELQTFSWLRDEGKHGGGLRRATSLGPHYDRASINVSSVHYDDDPARSLQSATALSTIIHPKNPLAPSLHCHISLTHMKDGRFYWRLMADLNPSNPVKEHEVRFRAAVRPCCAHLVDYAEAQGDRYFFIPALNRHRGVAHYYLEAYHTDDFEKDLEFALRFGEAVIDVYSGILEDSIHLKYSEADLAKQLEYHTTYFFQVLTLDRGTTSGVLVHDQNDVGIMASLPSHVDKELLKSWAEHMPPIQKPLLKGLIQALPNLHPAPVDDRTRAELAKVVRAHYTAHPEALKFQASGDVTPPTVQNHKPK</sequence>
<dbReference type="Gene3D" id="3.40.1500.10">
    <property type="entry name" value="Coproporphyrinogen III oxidase, aerobic"/>
    <property type="match status" value="1"/>
</dbReference>
<dbReference type="Proteomes" id="UP000321595">
    <property type="component" value="Chromosome"/>
</dbReference>
<dbReference type="InterPro" id="IPR001260">
    <property type="entry name" value="Coprogen_oxidase_aer"/>
</dbReference>
<dbReference type="EMBL" id="CP042467">
    <property type="protein sequence ID" value="QED26808.1"/>
    <property type="molecule type" value="Genomic_DNA"/>
</dbReference>
<evidence type="ECO:0000256" key="4">
    <source>
        <dbReference type="ARBA" id="ARBA00012869"/>
    </source>
</evidence>
<comment type="similarity">
    <text evidence="2">Belongs to the aerobic coproporphyrinogen-III oxidase family.</text>
</comment>
<dbReference type="AlphaFoldDB" id="A0A5B8XPD9"/>
<keyword evidence="5" id="KW-0560">Oxidoreductase</keyword>
<dbReference type="OrthoDB" id="9777553at2"/>
<reference evidence="7 8" key="1">
    <citation type="submission" date="2019-08" db="EMBL/GenBank/DDBJ databases">
        <authorList>
            <person name="Liang Q."/>
        </authorList>
    </citation>
    <scope>NUCLEOTIDE SEQUENCE [LARGE SCALE GENOMIC DNA]</scope>
    <source>
        <strain evidence="7 8">V1718</strain>
    </source>
</reference>
<evidence type="ECO:0000256" key="1">
    <source>
        <dbReference type="ARBA" id="ARBA00005168"/>
    </source>
</evidence>
<evidence type="ECO:0000313" key="8">
    <source>
        <dbReference type="Proteomes" id="UP000321595"/>
    </source>
</evidence>
<organism evidence="7 8">
    <name type="scientific">Microvenator marinus</name>
    <dbReference type="NCBI Taxonomy" id="2600177"/>
    <lineage>
        <taxon>Bacteria</taxon>
        <taxon>Deltaproteobacteria</taxon>
        <taxon>Bradymonadales</taxon>
        <taxon>Microvenatoraceae</taxon>
        <taxon>Microvenator</taxon>
    </lineage>
</organism>
<dbReference type="InterPro" id="IPR036406">
    <property type="entry name" value="Coprogen_oxidase_aer_sf"/>
</dbReference>
<dbReference type="SUPFAM" id="SSF102886">
    <property type="entry name" value="Coproporphyrinogen III oxidase"/>
    <property type="match status" value="1"/>
</dbReference>
<dbReference type="PANTHER" id="PTHR10755">
    <property type="entry name" value="COPROPORPHYRINOGEN III OXIDASE, MITOCHONDRIAL"/>
    <property type="match status" value="1"/>
</dbReference>
<dbReference type="KEGG" id="bbae:FRD01_06045"/>
<accession>A0A5B8XPD9</accession>
<evidence type="ECO:0000313" key="7">
    <source>
        <dbReference type="EMBL" id="QED26808.1"/>
    </source>
</evidence>
<dbReference type="GO" id="GO:0005737">
    <property type="term" value="C:cytoplasm"/>
    <property type="evidence" value="ECO:0007669"/>
    <property type="project" value="TreeGrafter"/>
</dbReference>
<dbReference type="Pfam" id="PF01218">
    <property type="entry name" value="Coprogen_oxidas"/>
    <property type="match status" value="1"/>
</dbReference>